<protein>
    <submittedName>
        <fullName evidence="3">Uncharacterized protein</fullName>
    </submittedName>
</protein>
<keyword evidence="4" id="KW-1185">Reference proteome</keyword>
<sequence length="515" mass="55631">MAVMTGKYLSGSEYAASLSAALNEYWQALERRWLRDAGRWLRGGTSQFPGAPEPARWQVPVESRGHLTTCPIVAWAVDDGTAANRPSADACDGWSVPDARYAECRAFDVLTQVADWAWRKREQLSTGVPDLAGGPELSSLEEAHQAFVSVDKQMRTESSVGDHDFSLLITRLSGGNEAPTRNWMTGWMGLAANTLKDGFLATVEPTRRNQAIIVKWLANCYSFRATTIHAARNNILHLVAAATKGLTEAAPASTEAPKEKLAVNAVSGVWNIVGTVVGALGGKTPGGVGTALTLIDFALNVTAPPMNSDLKFPQLDTFFAQLDTEVRALHSELDKAETEYRDAVKTIAQEIARADRKDLELYDMTQPPAKSDGKGGPDGSQRFAVDVAIVLELAEACYGVAEVYSGLLGQLAKTSYADGQLAGRGVTPTDGDNALKEVRDDVESFFQKTTARYLAAGDRIKEAARKYARTDADQKERLGDSIGSLAGWEKEGPGRPEGARRDRIDLDPDKEGAQN</sequence>
<keyword evidence="1" id="KW-0175">Coiled coil</keyword>
<dbReference type="EMBL" id="JFBM01000022">
    <property type="protein sequence ID" value="KFU78744.1"/>
    <property type="molecule type" value="Genomic_DNA"/>
</dbReference>
<reference evidence="3 4" key="1">
    <citation type="journal article" date="2014" name="Genome Announc.">
        <title>Draft Genome Sequence of Amycolatopsis lurida NRRL 2430, Producer of the Glycopeptide Family Antibiotic Ristocetin.</title>
        <authorList>
            <person name="Kwun M.J."/>
            <person name="Hong H.J."/>
        </authorList>
    </citation>
    <scope>NUCLEOTIDE SEQUENCE [LARGE SCALE GENOMIC DNA]</scope>
    <source>
        <strain evidence="3 4">NRRL 2430</strain>
    </source>
</reference>
<evidence type="ECO:0000313" key="3">
    <source>
        <dbReference type="EMBL" id="KFU78744.1"/>
    </source>
</evidence>
<dbReference type="Proteomes" id="UP000256220">
    <property type="component" value="Unassembled WGS sequence"/>
</dbReference>
<dbReference type="AlphaFoldDB" id="A0A2P2FPT9"/>
<evidence type="ECO:0000256" key="2">
    <source>
        <dbReference type="SAM" id="MobiDB-lite"/>
    </source>
</evidence>
<name>A0A2P2FPT9_AMYLU</name>
<gene>
    <name evidence="3" type="ORF">BB31_23680</name>
</gene>
<evidence type="ECO:0000256" key="1">
    <source>
        <dbReference type="SAM" id="Coils"/>
    </source>
</evidence>
<evidence type="ECO:0000313" key="4">
    <source>
        <dbReference type="Proteomes" id="UP000256220"/>
    </source>
</evidence>
<proteinExistence type="predicted"/>
<feature type="region of interest" description="Disordered" evidence="2">
    <location>
        <begin position="467"/>
        <end position="515"/>
    </location>
</feature>
<feature type="compositionally biased region" description="Basic and acidic residues" evidence="2">
    <location>
        <begin position="488"/>
        <end position="515"/>
    </location>
</feature>
<feature type="coiled-coil region" evidence="1">
    <location>
        <begin position="319"/>
        <end position="353"/>
    </location>
</feature>
<feature type="compositionally biased region" description="Basic and acidic residues" evidence="2">
    <location>
        <begin position="467"/>
        <end position="479"/>
    </location>
</feature>
<comment type="caution">
    <text evidence="3">The sequence shown here is derived from an EMBL/GenBank/DDBJ whole genome shotgun (WGS) entry which is preliminary data.</text>
</comment>
<accession>A0A2P2FPT9</accession>
<organism evidence="3 4">
    <name type="scientific">Amycolatopsis lurida NRRL 2430</name>
    <dbReference type="NCBI Taxonomy" id="1460371"/>
    <lineage>
        <taxon>Bacteria</taxon>
        <taxon>Bacillati</taxon>
        <taxon>Actinomycetota</taxon>
        <taxon>Actinomycetes</taxon>
        <taxon>Pseudonocardiales</taxon>
        <taxon>Pseudonocardiaceae</taxon>
        <taxon>Amycolatopsis</taxon>
    </lineage>
</organism>